<dbReference type="AlphaFoldDB" id="A0A0C4E7M3"/>
<protein>
    <recommendedName>
        <fullName evidence="5">Secreted protein</fullName>
    </recommendedName>
</protein>
<dbReference type="EMBL" id="ADBL01002063">
    <property type="status" value="NOT_ANNOTATED_CDS"/>
    <property type="molecule type" value="Genomic_DNA"/>
</dbReference>
<dbReference type="VEuPathDB" id="FungiDB:MAPG_08538"/>
<evidence type="ECO:0000256" key="1">
    <source>
        <dbReference type="SAM" id="SignalP"/>
    </source>
</evidence>
<evidence type="ECO:0000313" key="4">
    <source>
        <dbReference type="Proteomes" id="UP000011715"/>
    </source>
</evidence>
<feature type="chain" id="PRO_5009385820" description="Secreted protein" evidence="1">
    <location>
        <begin position="23"/>
        <end position="114"/>
    </location>
</feature>
<reference evidence="2" key="3">
    <citation type="submission" date="2011-03" db="EMBL/GenBank/DDBJ databases">
        <title>Annotation of Magnaporthe poae ATCC 64411.</title>
        <authorList>
            <person name="Ma L.-J."/>
            <person name="Dead R."/>
            <person name="Young S.K."/>
            <person name="Zeng Q."/>
            <person name="Gargeya S."/>
            <person name="Fitzgerald M."/>
            <person name="Haas B."/>
            <person name="Abouelleil A."/>
            <person name="Alvarado L."/>
            <person name="Arachchi H.M."/>
            <person name="Berlin A."/>
            <person name="Brown A."/>
            <person name="Chapman S.B."/>
            <person name="Chen Z."/>
            <person name="Dunbar C."/>
            <person name="Freedman E."/>
            <person name="Gearin G."/>
            <person name="Gellesch M."/>
            <person name="Goldberg J."/>
            <person name="Griggs A."/>
            <person name="Gujja S."/>
            <person name="Heiman D."/>
            <person name="Howarth C."/>
            <person name="Larson L."/>
            <person name="Lui A."/>
            <person name="MacDonald P.J.P."/>
            <person name="Mehta T."/>
            <person name="Montmayeur A."/>
            <person name="Murphy C."/>
            <person name="Neiman D."/>
            <person name="Pearson M."/>
            <person name="Priest M."/>
            <person name="Roberts A."/>
            <person name="Saif S."/>
            <person name="Shea T."/>
            <person name="Shenoy N."/>
            <person name="Sisk P."/>
            <person name="Stolte C."/>
            <person name="Sykes S."/>
            <person name="Yandava C."/>
            <person name="Wortman J."/>
            <person name="Nusbaum C."/>
            <person name="Birren B."/>
        </authorList>
    </citation>
    <scope>NUCLEOTIDE SEQUENCE</scope>
    <source>
        <strain evidence="2">ATCC 64411</strain>
    </source>
</reference>
<accession>A0A0C4E7M3</accession>
<keyword evidence="4" id="KW-1185">Reference proteome</keyword>
<sequence>MQGKGDIFFVSLLLACPPWTETRSNKKQVPSPTATAAGGRRPFPFCMDRYADFMRNSCSLVCLPTGWITRLGFLIGVWFSFCPLLSTHGSKQGFAAGKGLGETDAICVFAALVP</sequence>
<reference evidence="4" key="2">
    <citation type="submission" date="2010-05" db="EMBL/GenBank/DDBJ databases">
        <title>The genome sequence of Magnaporthe poae strain ATCC 64411.</title>
        <authorList>
            <person name="Ma L.-J."/>
            <person name="Dead R."/>
            <person name="Young S."/>
            <person name="Zeng Q."/>
            <person name="Koehrsen M."/>
            <person name="Alvarado L."/>
            <person name="Berlin A."/>
            <person name="Chapman S.B."/>
            <person name="Chen Z."/>
            <person name="Freedman E."/>
            <person name="Gellesch M."/>
            <person name="Goldberg J."/>
            <person name="Griggs A."/>
            <person name="Gujja S."/>
            <person name="Heilman E.R."/>
            <person name="Heiman D."/>
            <person name="Hepburn T."/>
            <person name="Howarth C."/>
            <person name="Jen D."/>
            <person name="Larson L."/>
            <person name="Mehta T."/>
            <person name="Neiman D."/>
            <person name="Pearson M."/>
            <person name="Roberts A."/>
            <person name="Saif S."/>
            <person name="Shea T."/>
            <person name="Shenoy N."/>
            <person name="Sisk P."/>
            <person name="Stolte C."/>
            <person name="Sykes S."/>
            <person name="Walk T."/>
            <person name="White J."/>
            <person name="Yandava C."/>
            <person name="Haas B."/>
            <person name="Nusbaum C."/>
            <person name="Birren B."/>
        </authorList>
    </citation>
    <scope>NUCLEOTIDE SEQUENCE [LARGE SCALE GENOMIC DNA]</scope>
    <source>
        <strain evidence="4">ATCC 64411 / 73-15</strain>
    </source>
</reference>
<dbReference type="EnsemblFungi" id="MAPG_08538T0">
    <property type="protein sequence ID" value="MAPG_08538T0"/>
    <property type="gene ID" value="MAPG_08538"/>
</dbReference>
<evidence type="ECO:0000313" key="2">
    <source>
        <dbReference type="EMBL" id="KLU89567.1"/>
    </source>
</evidence>
<evidence type="ECO:0000313" key="3">
    <source>
        <dbReference type="EnsemblFungi" id="MAPG_08538T0"/>
    </source>
</evidence>
<name>A0A0C4E7M3_MAGP6</name>
<organism evidence="3 4">
    <name type="scientific">Magnaporthiopsis poae (strain ATCC 64411 / 73-15)</name>
    <name type="common">Kentucky bluegrass fungus</name>
    <name type="synonym">Magnaporthe poae</name>
    <dbReference type="NCBI Taxonomy" id="644358"/>
    <lineage>
        <taxon>Eukaryota</taxon>
        <taxon>Fungi</taxon>
        <taxon>Dikarya</taxon>
        <taxon>Ascomycota</taxon>
        <taxon>Pezizomycotina</taxon>
        <taxon>Sordariomycetes</taxon>
        <taxon>Sordariomycetidae</taxon>
        <taxon>Magnaporthales</taxon>
        <taxon>Magnaporthaceae</taxon>
        <taxon>Magnaporthiopsis</taxon>
    </lineage>
</organism>
<dbReference type="EMBL" id="GL876973">
    <property type="protein sequence ID" value="KLU89567.1"/>
    <property type="molecule type" value="Genomic_DNA"/>
</dbReference>
<reference evidence="3" key="5">
    <citation type="submission" date="2015-06" db="UniProtKB">
        <authorList>
            <consortium name="EnsemblFungi"/>
        </authorList>
    </citation>
    <scope>IDENTIFICATION</scope>
    <source>
        <strain evidence="3">ATCC 64411</strain>
    </source>
</reference>
<reference evidence="2" key="1">
    <citation type="submission" date="2010-05" db="EMBL/GenBank/DDBJ databases">
        <title>The Genome Sequence of Magnaporthe poae strain ATCC 64411.</title>
        <authorList>
            <consortium name="The Broad Institute Genome Sequencing Platform"/>
            <consortium name="Broad Institute Genome Sequencing Center for Infectious Disease"/>
            <person name="Ma L.-J."/>
            <person name="Dead R."/>
            <person name="Young S."/>
            <person name="Zeng Q."/>
            <person name="Koehrsen M."/>
            <person name="Alvarado L."/>
            <person name="Berlin A."/>
            <person name="Chapman S.B."/>
            <person name="Chen Z."/>
            <person name="Freedman E."/>
            <person name="Gellesch M."/>
            <person name="Goldberg J."/>
            <person name="Griggs A."/>
            <person name="Gujja S."/>
            <person name="Heilman E.R."/>
            <person name="Heiman D."/>
            <person name="Hepburn T."/>
            <person name="Howarth C."/>
            <person name="Jen D."/>
            <person name="Larson L."/>
            <person name="Mehta T."/>
            <person name="Neiman D."/>
            <person name="Pearson M."/>
            <person name="Roberts A."/>
            <person name="Saif S."/>
            <person name="Shea T."/>
            <person name="Shenoy N."/>
            <person name="Sisk P."/>
            <person name="Stolte C."/>
            <person name="Sykes S."/>
            <person name="Walk T."/>
            <person name="White J."/>
            <person name="Yandava C."/>
            <person name="Haas B."/>
            <person name="Nusbaum C."/>
            <person name="Birren B."/>
        </authorList>
    </citation>
    <scope>NUCLEOTIDE SEQUENCE</scope>
    <source>
        <strain evidence="2">ATCC 64411</strain>
    </source>
</reference>
<proteinExistence type="predicted"/>
<keyword evidence="1" id="KW-0732">Signal</keyword>
<gene>
    <name evidence="2" type="ORF">MAPG_08538</name>
</gene>
<dbReference type="Proteomes" id="UP000011715">
    <property type="component" value="Unassembled WGS sequence"/>
</dbReference>
<feature type="signal peptide" evidence="1">
    <location>
        <begin position="1"/>
        <end position="22"/>
    </location>
</feature>
<reference evidence="3" key="4">
    <citation type="journal article" date="2015" name="G3 (Bethesda)">
        <title>Genome sequences of three phytopathogenic species of the Magnaporthaceae family of fungi.</title>
        <authorList>
            <person name="Okagaki L.H."/>
            <person name="Nunes C.C."/>
            <person name="Sailsbery J."/>
            <person name="Clay B."/>
            <person name="Brown D."/>
            <person name="John T."/>
            <person name="Oh Y."/>
            <person name="Young N."/>
            <person name="Fitzgerald M."/>
            <person name="Haas B.J."/>
            <person name="Zeng Q."/>
            <person name="Young S."/>
            <person name="Adiconis X."/>
            <person name="Fan L."/>
            <person name="Levin J.Z."/>
            <person name="Mitchell T.K."/>
            <person name="Okubara P.A."/>
            <person name="Farman M.L."/>
            <person name="Kohn L.M."/>
            <person name="Birren B."/>
            <person name="Ma L.-J."/>
            <person name="Dean R.A."/>
        </authorList>
    </citation>
    <scope>NUCLEOTIDE SEQUENCE</scope>
    <source>
        <strain evidence="3">ATCC 64411 / 73-15</strain>
    </source>
</reference>
<evidence type="ECO:0008006" key="5">
    <source>
        <dbReference type="Google" id="ProtNLM"/>
    </source>
</evidence>